<proteinExistence type="inferred from homology"/>
<feature type="transmembrane region" description="Helical" evidence="2">
    <location>
        <begin position="39"/>
        <end position="61"/>
    </location>
</feature>
<dbReference type="PANTHER" id="PTHR42709">
    <property type="entry name" value="ALKALINE PHOSPHATASE LIKE PROTEIN"/>
    <property type="match status" value="1"/>
</dbReference>
<dbReference type="EMBL" id="JACCCC010000001">
    <property type="protein sequence ID" value="NYE45949.1"/>
    <property type="molecule type" value="Genomic_DNA"/>
</dbReference>
<protein>
    <submittedName>
        <fullName evidence="4">Membrane protein YqaA with SNARE-associated domain</fullName>
    </submittedName>
</protein>
<dbReference type="InterPro" id="IPR051311">
    <property type="entry name" value="DedA_domain"/>
</dbReference>
<name>A0A852TPM8_9ACTN</name>
<accession>A0A852TPM8</accession>
<dbReference type="InterPro" id="IPR032816">
    <property type="entry name" value="VTT_dom"/>
</dbReference>
<sequence length="158" mass="16758">MTQTALAFLVGLTSALLPFVNIEIYLVSAAALAGDGVLLVTGMAVAAGAGQTLGKVAYYYMGRGVLNVPWLRRRAEKPGKWSERAAGWREKAQRRPVWAAGLVAVSSFASIPPFMVVSVLAGTVRMPLPVFLVITMATRTVRFLILVYAPGVAAAVLP</sequence>
<dbReference type="Pfam" id="PF09335">
    <property type="entry name" value="VTT_dom"/>
    <property type="match status" value="1"/>
</dbReference>
<keyword evidence="2" id="KW-1133">Transmembrane helix</keyword>
<dbReference type="Proteomes" id="UP000589036">
    <property type="component" value="Unassembled WGS sequence"/>
</dbReference>
<gene>
    <name evidence="4" type="ORF">HDA32_001069</name>
</gene>
<evidence type="ECO:0000259" key="3">
    <source>
        <dbReference type="Pfam" id="PF09335"/>
    </source>
</evidence>
<organism evidence="4 5">
    <name type="scientific">Spinactinospora alkalitolerans</name>
    <dbReference type="NCBI Taxonomy" id="687207"/>
    <lineage>
        <taxon>Bacteria</taxon>
        <taxon>Bacillati</taxon>
        <taxon>Actinomycetota</taxon>
        <taxon>Actinomycetes</taxon>
        <taxon>Streptosporangiales</taxon>
        <taxon>Nocardiopsidaceae</taxon>
        <taxon>Spinactinospora</taxon>
    </lineage>
</organism>
<keyword evidence="5" id="KW-1185">Reference proteome</keyword>
<reference evidence="4 5" key="1">
    <citation type="submission" date="2020-07" db="EMBL/GenBank/DDBJ databases">
        <title>Sequencing the genomes of 1000 actinobacteria strains.</title>
        <authorList>
            <person name="Klenk H.-P."/>
        </authorList>
    </citation>
    <scope>NUCLEOTIDE SEQUENCE [LARGE SCALE GENOMIC DNA]</scope>
    <source>
        <strain evidence="4 5">CXB654</strain>
    </source>
</reference>
<evidence type="ECO:0000313" key="4">
    <source>
        <dbReference type="EMBL" id="NYE45949.1"/>
    </source>
</evidence>
<dbReference type="RefSeq" id="WP_179642120.1">
    <property type="nucleotide sequence ID" value="NZ_BAAAYY010000024.1"/>
</dbReference>
<evidence type="ECO:0000313" key="5">
    <source>
        <dbReference type="Proteomes" id="UP000589036"/>
    </source>
</evidence>
<evidence type="ECO:0000256" key="2">
    <source>
        <dbReference type="SAM" id="Phobius"/>
    </source>
</evidence>
<evidence type="ECO:0000256" key="1">
    <source>
        <dbReference type="ARBA" id="ARBA00010792"/>
    </source>
</evidence>
<feature type="transmembrane region" description="Helical" evidence="2">
    <location>
        <begin position="130"/>
        <end position="157"/>
    </location>
</feature>
<comment type="caution">
    <text evidence="4">The sequence shown here is derived from an EMBL/GenBank/DDBJ whole genome shotgun (WGS) entry which is preliminary data.</text>
</comment>
<dbReference type="AlphaFoldDB" id="A0A852TPM8"/>
<feature type="transmembrane region" description="Helical" evidence="2">
    <location>
        <begin position="97"/>
        <end position="124"/>
    </location>
</feature>
<keyword evidence="2" id="KW-0812">Transmembrane</keyword>
<comment type="similarity">
    <text evidence="1">Belongs to the DedA family.</text>
</comment>
<feature type="domain" description="VTT" evidence="3">
    <location>
        <begin position="22"/>
        <end position="149"/>
    </location>
</feature>
<keyword evidence="2" id="KW-0472">Membrane</keyword>